<keyword evidence="3" id="KW-1185">Reference proteome</keyword>
<dbReference type="Pfam" id="PF00098">
    <property type="entry name" value="zf-CCHC"/>
    <property type="match status" value="2"/>
</dbReference>
<proteinExistence type="predicted"/>
<comment type="caution">
    <text evidence="2">The sequence shown here is derived from an EMBL/GenBank/DDBJ whole genome shotgun (WGS) entry which is preliminary data.</text>
</comment>
<evidence type="ECO:0000313" key="3">
    <source>
        <dbReference type="Proteomes" id="UP001458880"/>
    </source>
</evidence>
<feature type="domain" description="CCHC-type" evidence="1">
    <location>
        <begin position="185"/>
        <end position="201"/>
    </location>
</feature>
<reference evidence="2 3" key="1">
    <citation type="journal article" date="2024" name="BMC Genomics">
        <title>De novo assembly and annotation of Popillia japonica's genome with initial clues to its potential as an invasive pest.</title>
        <authorList>
            <person name="Cucini C."/>
            <person name="Boschi S."/>
            <person name="Funari R."/>
            <person name="Cardaioli E."/>
            <person name="Iannotti N."/>
            <person name="Marturano G."/>
            <person name="Paoli F."/>
            <person name="Bruttini M."/>
            <person name="Carapelli A."/>
            <person name="Frati F."/>
            <person name="Nardi F."/>
        </authorList>
    </citation>
    <scope>NUCLEOTIDE SEQUENCE [LARGE SCALE GENOMIC DNA]</scope>
    <source>
        <strain evidence="2">DMR45628</strain>
    </source>
</reference>
<dbReference type="GO" id="GO:0008270">
    <property type="term" value="F:zinc ion binding"/>
    <property type="evidence" value="ECO:0007669"/>
    <property type="project" value="InterPro"/>
</dbReference>
<gene>
    <name evidence="2" type="ORF">QE152_g26296</name>
</gene>
<dbReference type="Gene3D" id="4.10.60.10">
    <property type="entry name" value="Zinc finger, CCHC-type"/>
    <property type="match status" value="1"/>
</dbReference>
<dbReference type="InterPro" id="IPR001878">
    <property type="entry name" value="Znf_CCHC"/>
</dbReference>
<name>A0AAW1JYQ3_POPJA</name>
<evidence type="ECO:0000259" key="1">
    <source>
        <dbReference type="SMART" id="SM00343"/>
    </source>
</evidence>
<dbReference type="EMBL" id="JASPKY010000299">
    <property type="protein sequence ID" value="KAK9709954.1"/>
    <property type="molecule type" value="Genomic_DNA"/>
</dbReference>
<evidence type="ECO:0000313" key="2">
    <source>
        <dbReference type="EMBL" id="KAK9709954.1"/>
    </source>
</evidence>
<dbReference type="Proteomes" id="UP001458880">
    <property type="component" value="Unassembled WGS sequence"/>
</dbReference>
<accession>A0AAW1JYQ3</accession>
<feature type="domain" description="CCHC-type" evidence="1">
    <location>
        <begin position="158"/>
        <end position="174"/>
    </location>
</feature>
<dbReference type="GO" id="GO:0003676">
    <property type="term" value="F:nucleic acid binding"/>
    <property type="evidence" value="ECO:0007669"/>
    <property type="project" value="InterPro"/>
</dbReference>
<dbReference type="AlphaFoldDB" id="A0AAW1JYQ3"/>
<dbReference type="InterPro" id="IPR036875">
    <property type="entry name" value="Znf_CCHC_sf"/>
</dbReference>
<organism evidence="2 3">
    <name type="scientific">Popillia japonica</name>
    <name type="common">Japanese beetle</name>
    <dbReference type="NCBI Taxonomy" id="7064"/>
    <lineage>
        <taxon>Eukaryota</taxon>
        <taxon>Metazoa</taxon>
        <taxon>Ecdysozoa</taxon>
        <taxon>Arthropoda</taxon>
        <taxon>Hexapoda</taxon>
        <taxon>Insecta</taxon>
        <taxon>Pterygota</taxon>
        <taxon>Neoptera</taxon>
        <taxon>Endopterygota</taxon>
        <taxon>Coleoptera</taxon>
        <taxon>Polyphaga</taxon>
        <taxon>Scarabaeiformia</taxon>
        <taxon>Scarabaeidae</taxon>
        <taxon>Rutelinae</taxon>
        <taxon>Popillia</taxon>
    </lineage>
</organism>
<protein>
    <submittedName>
        <fullName evidence="2">Zinc knuckle</fullName>
    </submittedName>
</protein>
<feature type="domain" description="CCHC-type" evidence="1">
    <location>
        <begin position="206"/>
        <end position="222"/>
    </location>
</feature>
<dbReference type="SMART" id="SM00343">
    <property type="entry name" value="ZnF_C2HC"/>
    <property type="match status" value="3"/>
</dbReference>
<dbReference type="SUPFAM" id="SSF57756">
    <property type="entry name" value="Retrovirus zinc finger-like domains"/>
    <property type="match status" value="2"/>
</dbReference>
<sequence>MKDRVHSWSELVNELRLQFQPPDYNEKLFREIRQRTQGKDESIGIYLAVIMNMFKRLSTPVTESVKLKIVLQNMLPYYQEHLSLIDVKSLDHLLELGRKLEARKITIDSYTPPPKSKNNLVEPDLAYVDISPSSRTGNNFNVAEIRASTSSEPLSNRRCWNCNGTDHLASRCTKPLRRHCFTNRRCWNCNGTDHLASRCTKPLRRHCFTCGRADVTRFTCPNCKPRHQGNGSGRR</sequence>